<dbReference type="Proteomes" id="UP000236163">
    <property type="component" value="Unassembled WGS sequence"/>
</dbReference>
<name>A0A1J6ZIG9_SALHO</name>
<dbReference type="STRING" id="523831.SEHO0A_04514"/>
<evidence type="ECO:0000313" key="2">
    <source>
        <dbReference type="EMBL" id="PNO32391.1"/>
    </source>
</evidence>
<protein>
    <submittedName>
        <fullName evidence="2">Uncharacterized protein</fullName>
    </submittedName>
</protein>
<organism evidence="2 3">
    <name type="scientific">Salmonella enterica subsp. houtenae serovar 50:g,z51:-</name>
    <dbReference type="NCBI Taxonomy" id="1173947"/>
    <lineage>
        <taxon>Bacteria</taxon>
        <taxon>Pseudomonadati</taxon>
        <taxon>Pseudomonadota</taxon>
        <taxon>Gammaproteobacteria</taxon>
        <taxon>Enterobacterales</taxon>
        <taxon>Enterobacteriaceae</taxon>
        <taxon>Salmonella</taxon>
    </lineage>
</organism>
<accession>A0A1J6ZIG9</accession>
<keyword evidence="1" id="KW-0472">Membrane</keyword>
<dbReference type="EMBL" id="JWSP02000004">
    <property type="protein sequence ID" value="PNO32391.1"/>
    <property type="molecule type" value="Genomic_DNA"/>
</dbReference>
<proteinExistence type="predicted"/>
<evidence type="ECO:0000256" key="1">
    <source>
        <dbReference type="SAM" id="Phobius"/>
    </source>
</evidence>
<feature type="transmembrane region" description="Helical" evidence="1">
    <location>
        <begin position="13"/>
        <end position="37"/>
    </location>
</feature>
<gene>
    <name evidence="2" type="ORF">RK55_003675</name>
</gene>
<evidence type="ECO:0000313" key="3">
    <source>
        <dbReference type="Proteomes" id="UP000236163"/>
    </source>
</evidence>
<comment type="caution">
    <text evidence="2">The sequence shown here is derived from an EMBL/GenBank/DDBJ whole genome shotgun (WGS) entry which is preliminary data.</text>
</comment>
<keyword evidence="1" id="KW-1133">Transmembrane helix</keyword>
<sequence length="183" mass="20529">MEESNPWPTFVDAFSTVLSIFIFLTLLFILNSMVVMYESSQKVYAQFKAEVQQNSQSETVSVENKKQYSVSNDGVFIKDTTNYSSVILSKDKAIISYDPNKWQISEDNLKQVIDWIGSESNVRIVATNGSNLPVSDEIKIAYERAILLAKSLEINKHELKLSIEVASGSDSNNGQVIIYKGTK</sequence>
<keyword evidence="1" id="KW-0812">Transmembrane</keyword>
<dbReference type="AlphaFoldDB" id="A0A1J6ZIG9"/>
<reference evidence="3" key="1">
    <citation type="submission" date="2017-12" db="EMBL/GenBank/DDBJ databases">
        <title>FDA dAtabase for Regulatory Grade micrObial Sequences (FDA-ARGOS): Supporting development and validation of Infectious Disease Dx tests.</title>
        <authorList>
            <person name="Sichtig H."/>
            <person name="Tallon L."/>
            <person name="Sadzewicz L."/>
            <person name="Sengamalay N."/>
            <person name="Nagaraj S."/>
            <person name="Vavikolanu K."/>
            <person name="Aluvathingal J."/>
            <person name="Nadendla S."/>
            <person name="Pirone D.C."/>
            <person name="Hoffman M."/>
            <person name="Muruvanda T."/>
            <person name="Allard M."/>
            <person name="Evans P."/>
        </authorList>
    </citation>
    <scope>NUCLEOTIDE SEQUENCE [LARGE SCALE GENOMIC DNA]</scope>
    <source>
        <strain evidence="3">FDAARGOS_55</strain>
    </source>
</reference>